<comment type="subcellular location">
    <subcellularLocation>
        <location evidence="1">Nucleus</location>
    </subcellularLocation>
</comment>
<evidence type="ECO:0000313" key="8">
    <source>
        <dbReference type="EMBL" id="KAG8182209.1"/>
    </source>
</evidence>
<dbReference type="GO" id="GO:0043565">
    <property type="term" value="F:sequence-specific DNA binding"/>
    <property type="evidence" value="ECO:0007669"/>
    <property type="project" value="InterPro"/>
</dbReference>
<dbReference type="Gene3D" id="1.10.10.10">
    <property type="entry name" value="Winged helix-like DNA-binding domain superfamily/Winged helix DNA-binding domain"/>
    <property type="match status" value="1"/>
</dbReference>
<dbReference type="SUPFAM" id="SSF46785">
    <property type="entry name" value="Winged helix' DNA-binding domain"/>
    <property type="match status" value="1"/>
</dbReference>
<evidence type="ECO:0000259" key="7">
    <source>
        <dbReference type="SMART" id="SM00415"/>
    </source>
</evidence>
<feature type="region of interest" description="Disordered" evidence="6">
    <location>
        <begin position="660"/>
        <end position="686"/>
    </location>
</feature>
<feature type="domain" description="HSF-type DNA-binding" evidence="7">
    <location>
        <begin position="11"/>
        <end position="105"/>
    </location>
</feature>
<evidence type="ECO:0000256" key="5">
    <source>
        <dbReference type="RuleBase" id="RU004020"/>
    </source>
</evidence>
<evidence type="ECO:0000256" key="6">
    <source>
        <dbReference type="SAM" id="MobiDB-lite"/>
    </source>
</evidence>
<evidence type="ECO:0000256" key="3">
    <source>
        <dbReference type="ARBA" id="ARBA00023125"/>
    </source>
</evidence>
<dbReference type="InterPro" id="IPR000232">
    <property type="entry name" value="HSF_DNA-bd"/>
</dbReference>
<organism evidence="8 9">
    <name type="scientific">Oedothorax gibbosus</name>
    <dbReference type="NCBI Taxonomy" id="931172"/>
    <lineage>
        <taxon>Eukaryota</taxon>
        <taxon>Metazoa</taxon>
        <taxon>Ecdysozoa</taxon>
        <taxon>Arthropoda</taxon>
        <taxon>Chelicerata</taxon>
        <taxon>Arachnida</taxon>
        <taxon>Araneae</taxon>
        <taxon>Araneomorphae</taxon>
        <taxon>Entelegynae</taxon>
        <taxon>Araneoidea</taxon>
        <taxon>Linyphiidae</taxon>
        <taxon>Erigoninae</taxon>
        <taxon>Oedothorax</taxon>
    </lineage>
</organism>
<evidence type="ECO:0000256" key="4">
    <source>
        <dbReference type="ARBA" id="ARBA00023242"/>
    </source>
</evidence>
<dbReference type="InterPro" id="IPR036388">
    <property type="entry name" value="WH-like_DNA-bd_sf"/>
</dbReference>
<name>A0AAV6UDC0_9ARAC</name>
<keyword evidence="9" id="KW-1185">Reference proteome</keyword>
<evidence type="ECO:0000313" key="9">
    <source>
        <dbReference type="Proteomes" id="UP000827092"/>
    </source>
</evidence>
<evidence type="ECO:0000256" key="1">
    <source>
        <dbReference type="ARBA" id="ARBA00004123"/>
    </source>
</evidence>
<feature type="region of interest" description="Disordered" evidence="6">
    <location>
        <begin position="477"/>
        <end position="498"/>
    </location>
</feature>
<proteinExistence type="inferred from homology"/>
<dbReference type="Pfam" id="PF00447">
    <property type="entry name" value="HSF_DNA-bind"/>
    <property type="match status" value="1"/>
</dbReference>
<dbReference type="GO" id="GO:0005634">
    <property type="term" value="C:nucleus"/>
    <property type="evidence" value="ECO:0007669"/>
    <property type="project" value="UniProtKB-SubCell"/>
</dbReference>
<protein>
    <recommendedName>
        <fullName evidence="7">HSF-type DNA-binding domain-containing protein</fullName>
    </recommendedName>
</protein>
<comment type="caution">
    <text evidence="8">The sequence shown here is derived from an EMBL/GenBank/DDBJ whole genome shotgun (WGS) entry which is preliminary data.</text>
</comment>
<dbReference type="Proteomes" id="UP000827092">
    <property type="component" value="Unassembled WGS sequence"/>
</dbReference>
<gene>
    <name evidence="8" type="ORF">JTE90_000063</name>
</gene>
<feature type="compositionally biased region" description="Basic residues" evidence="6">
    <location>
        <begin position="122"/>
        <end position="132"/>
    </location>
</feature>
<feature type="region of interest" description="Disordered" evidence="6">
    <location>
        <begin position="110"/>
        <end position="156"/>
    </location>
</feature>
<evidence type="ECO:0000256" key="2">
    <source>
        <dbReference type="ARBA" id="ARBA00006403"/>
    </source>
</evidence>
<sequence length="1034" mass="118189">MLSEKLLDKLGGLVFPRKLWLLASSEEVESIRWARNGTTLEIDSVLLCVECFHPKIFNVKSNQHVLRQLSYYKFDKLDQKKKLWEFKHQNFLPGREDLLPLIKRTPQRLPKKYANDVERRSSTRIRSHPSKRKVNDSDTEEDPDYQAPKKRSRKSTYKEEETYGDCCFRNNLFISGNPAKCIPKRDVAVRAEVKPILNGSVPVKRKRGRPRKYPLKENAKGILNSKVPDVGGMEARSVKEYSKEEISEIPLQNIAQEHGYSNFNYERSSCNSYSGNEKKSIDTLPAYITEQDSREGSVTFPVRRYFKRENQNGLIENCFETYYNDVGGRVKMIDICDRFEVETYKIDLPSTPAEIETISVVRKSVSRNENNVVWQPFKEEFDIDPSSTYSENEDIPAVISISRSSNSGRSQNSEGWQLLKRQCCFDEERLCDGKIISARYPDQNVMSKKESYLPDPTEEMYPTTRYLPFHVRVDEKLSSKEESMPSSSDNKPASPPLQTISDWESRQQAAAISRILYVHDNYNSLPSQYSIRPNSCNKLDQVYFTPDASDGINPPYISSDTNEVFPSYDTYQTQVIESNPVYDADFKSQEPETYVLMDLDNNCKQNMKNALGTNKVRKVSQSWLIEPSSSNCQKPNATPLSLPDNRLECSKAEYCLPRNGYQEKETERPAMESEETSEKLASVPKDQEVLNRQLIESKQEKLSREKPQLFSPNVASKHIQESSNQVAPLKENDNIGSSDIFRQDSPNLPEGVKPNVESQRILTSNQVAPLKKSYLDLKSDIFREDSSSFPELVSLNVESQHIPGSRNRILPLKENDNSGSIDNLCQDSSSFPEMVSLNVESQHIPGSRNRILPLKENDNSGSIDNLCQDSSSFPEMANPKVESKHILGSNRVLPLRENGNIDSRDIFRQDPSTSENVPGMESAFTDKDYCHFINILEDFASNPDRPLPVDLEDLEIISESIKNFESQKNSNGGALEGEITNREQKPLNLIKFLNDRLESGIIYCWDSKNNDIVIKHCYEDFVNWTIARRSNASH</sequence>
<dbReference type="AlphaFoldDB" id="A0AAV6UDC0"/>
<accession>A0AAV6UDC0</accession>
<dbReference type="SMART" id="SM00415">
    <property type="entry name" value="HSF"/>
    <property type="match status" value="1"/>
</dbReference>
<dbReference type="EMBL" id="JAFNEN010000475">
    <property type="protein sequence ID" value="KAG8182209.1"/>
    <property type="molecule type" value="Genomic_DNA"/>
</dbReference>
<reference evidence="8 9" key="1">
    <citation type="journal article" date="2022" name="Nat. Ecol. Evol.">
        <title>A masculinizing supergene underlies an exaggerated male reproductive morph in a spider.</title>
        <authorList>
            <person name="Hendrickx F."/>
            <person name="De Corte Z."/>
            <person name="Sonet G."/>
            <person name="Van Belleghem S.M."/>
            <person name="Kostlbacher S."/>
            <person name="Vangestel C."/>
        </authorList>
    </citation>
    <scope>NUCLEOTIDE SEQUENCE [LARGE SCALE GENOMIC DNA]</scope>
    <source>
        <strain evidence="8">W744_W776</strain>
    </source>
</reference>
<dbReference type="GO" id="GO:0003700">
    <property type="term" value="F:DNA-binding transcription factor activity"/>
    <property type="evidence" value="ECO:0007669"/>
    <property type="project" value="InterPro"/>
</dbReference>
<keyword evidence="4" id="KW-0539">Nucleus</keyword>
<keyword evidence="3" id="KW-0238">DNA-binding</keyword>
<comment type="similarity">
    <text evidence="2 5">Belongs to the HSF family.</text>
</comment>
<dbReference type="InterPro" id="IPR036390">
    <property type="entry name" value="WH_DNA-bd_sf"/>
</dbReference>
<feature type="compositionally biased region" description="Basic and acidic residues" evidence="6">
    <location>
        <begin position="661"/>
        <end position="671"/>
    </location>
</feature>